<evidence type="ECO:0000256" key="6">
    <source>
        <dbReference type="SAM" id="MobiDB-lite"/>
    </source>
</evidence>
<dbReference type="GO" id="GO:0003677">
    <property type="term" value="F:DNA binding"/>
    <property type="evidence" value="ECO:0007669"/>
    <property type="project" value="UniProtKB-UniRule"/>
</dbReference>
<evidence type="ECO:0000256" key="2">
    <source>
        <dbReference type="ARBA" id="ARBA00023155"/>
    </source>
</evidence>
<dbReference type="EMBL" id="JAAVMX010000011">
    <property type="protein sequence ID" value="KAF4504179.1"/>
    <property type="molecule type" value="Genomic_DNA"/>
</dbReference>
<dbReference type="Proteomes" id="UP000557566">
    <property type="component" value="Unassembled WGS sequence"/>
</dbReference>
<organism evidence="9 10">
    <name type="scientific">Ophiocordyceps sinensis</name>
    <dbReference type="NCBI Taxonomy" id="72228"/>
    <lineage>
        <taxon>Eukaryota</taxon>
        <taxon>Fungi</taxon>
        <taxon>Dikarya</taxon>
        <taxon>Ascomycota</taxon>
        <taxon>Pezizomycotina</taxon>
        <taxon>Sordariomycetes</taxon>
        <taxon>Hypocreomycetidae</taxon>
        <taxon>Hypocreales</taxon>
        <taxon>Ophiocordycipitaceae</taxon>
        <taxon>Ophiocordyceps</taxon>
    </lineage>
</organism>
<dbReference type="PROSITE" id="PS50071">
    <property type="entry name" value="HOMEOBOX_2"/>
    <property type="match status" value="1"/>
</dbReference>
<feature type="region of interest" description="Disordered" evidence="6">
    <location>
        <begin position="334"/>
        <end position="399"/>
    </location>
</feature>
<dbReference type="InterPro" id="IPR001356">
    <property type="entry name" value="HD"/>
</dbReference>
<dbReference type="GO" id="GO:0000981">
    <property type="term" value="F:DNA-binding transcription factor activity, RNA polymerase II-specific"/>
    <property type="evidence" value="ECO:0007669"/>
    <property type="project" value="InterPro"/>
</dbReference>
<feature type="compositionally biased region" description="Basic and acidic residues" evidence="6">
    <location>
        <begin position="354"/>
        <end position="363"/>
    </location>
</feature>
<dbReference type="PANTHER" id="PTHR11850">
    <property type="entry name" value="HOMEOBOX PROTEIN TRANSCRIPTION FACTORS"/>
    <property type="match status" value="1"/>
</dbReference>
<keyword evidence="4" id="KW-0862">Zinc</keyword>
<name>A0A8H4LRT4_9HYPO</name>
<dbReference type="PROSITE" id="PS50157">
    <property type="entry name" value="ZINC_FINGER_C2H2_2"/>
    <property type="match status" value="1"/>
</dbReference>
<evidence type="ECO:0000256" key="5">
    <source>
        <dbReference type="PROSITE-ProRule" id="PRU00108"/>
    </source>
</evidence>
<feature type="region of interest" description="Disordered" evidence="6">
    <location>
        <begin position="290"/>
        <end position="320"/>
    </location>
</feature>
<dbReference type="InterPro" id="IPR013087">
    <property type="entry name" value="Znf_C2H2_type"/>
</dbReference>
<evidence type="ECO:0008006" key="11">
    <source>
        <dbReference type="Google" id="ProtNLM"/>
    </source>
</evidence>
<dbReference type="SUPFAM" id="SSF46689">
    <property type="entry name" value="Homeodomain-like"/>
    <property type="match status" value="1"/>
</dbReference>
<dbReference type="PROSITE" id="PS00028">
    <property type="entry name" value="ZINC_FINGER_C2H2_1"/>
    <property type="match status" value="1"/>
</dbReference>
<evidence type="ECO:0000256" key="3">
    <source>
        <dbReference type="ARBA" id="ARBA00023242"/>
    </source>
</evidence>
<dbReference type="PROSITE" id="PS00027">
    <property type="entry name" value="HOMEOBOX_1"/>
    <property type="match status" value="1"/>
</dbReference>
<comment type="subcellular location">
    <subcellularLocation>
        <location evidence="5">Nucleus</location>
    </subcellularLocation>
</comment>
<protein>
    <recommendedName>
        <fullName evidence="11">Homeodomain-related protein</fullName>
    </recommendedName>
</protein>
<dbReference type="Gene3D" id="1.10.10.60">
    <property type="entry name" value="Homeodomain-like"/>
    <property type="match status" value="1"/>
</dbReference>
<evidence type="ECO:0000313" key="10">
    <source>
        <dbReference type="Proteomes" id="UP000557566"/>
    </source>
</evidence>
<evidence type="ECO:0000256" key="4">
    <source>
        <dbReference type="PROSITE-ProRule" id="PRU00042"/>
    </source>
</evidence>
<accession>A0A8H4LRT4</accession>
<keyword evidence="4" id="KW-0863">Zinc-finger</keyword>
<dbReference type="SMART" id="SM00389">
    <property type="entry name" value="HOX"/>
    <property type="match status" value="1"/>
</dbReference>
<gene>
    <name evidence="9" type="ORF">G6O67_008366</name>
</gene>
<dbReference type="GO" id="GO:0005634">
    <property type="term" value="C:nucleus"/>
    <property type="evidence" value="ECO:0007669"/>
    <property type="project" value="UniProtKB-SubCell"/>
</dbReference>
<dbReference type="InterPro" id="IPR017970">
    <property type="entry name" value="Homeobox_CS"/>
</dbReference>
<dbReference type="Gene3D" id="3.30.160.60">
    <property type="entry name" value="Classic Zinc Finger"/>
    <property type="match status" value="1"/>
</dbReference>
<feature type="domain" description="Homeobox" evidence="7">
    <location>
        <begin position="235"/>
        <end position="298"/>
    </location>
</feature>
<dbReference type="Pfam" id="PF05920">
    <property type="entry name" value="Homeobox_KN"/>
    <property type="match status" value="1"/>
</dbReference>
<dbReference type="InterPro" id="IPR050224">
    <property type="entry name" value="TALE_homeobox"/>
</dbReference>
<dbReference type="CDD" id="cd00086">
    <property type="entry name" value="homeodomain"/>
    <property type="match status" value="1"/>
</dbReference>
<reference evidence="9 10" key="1">
    <citation type="journal article" date="2020" name="Genome Biol. Evol.">
        <title>A new high-quality draft genome assembly of the Chinese cordyceps Ophiocordyceps sinensis.</title>
        <authorList>
            <person name="Shu R."/>
            <person name="Zhang J."/>
            <person name="Meng Q."/>
            <person name="Zhang H."/>
            <person name="Zhou G."/>
            <person name="Li M."/>
            <person name="Wu P."/>
            <person name="Zhao Y."/>
            <person name="Chen C."/>
            <person name="Qin Q."/>
        </authorList>
    </citation>
    <scope>NUCLEOTIDE SEQUENCE [LARGE SCALE GENOMIC DNA]</scope>
    <source>
        <strain evidence="9 10">IOZ07</strain>
    </source>
</reference>
<feature type="DNA-binding region" description="Homeobox" evidence="5">
    <location>
        <begin position="237"/>
        <end position="299"/>
    </location>
</feature>
<dbReference type="AlphaFoldDB" id="A0A8H4LRT4"/>
<sequence>MSLDNPFLVSRADSPAVSLADTLDGSRAASTPGSAVSAPTSNANMADMDWSDLFLFGNEDGGGGSSLDQPQNYHHHSNQGPVLAASMPDLGAQQACLPYPPDHFASGLGAPGFGGRPEFLGMAEFFQKNGAWRPSHPCAHCKRLRLQCFIINTSSTNPNPVHSCSSCVALFRQCSLTERSKRQHSPYETAAPVIGHLHGVNEEGDPATWNQLLNARAAAEASEDASAAVPLAMKPGSSKRSSSRSVRRTQVLRDWYACNFDHPYPTDAEKTALAEESGLSRTQVINWFTNARRRDRQSGQHAYSRAALGASGSRPMPQPRVVSAMTPLERWRNYPPESEHVSESAIQQALNTGGDRDEERETPGRLGNPGGVGPEAGSSAWLNGPPANPYSSDSSVTSSYSRLSANSDSAWSARSPDRTQLAWSHGSSRARQAKVRTFTCGYCSRTFTKKYDWLRHERSLHAPGDMSWTCAIPLQPNQSFVLWRLGRDQPECIFCGQVAPSEEHLQSHEFEACSKRAVQDRSFSRKDHMWQHLYKFHGCRKWDGWKPDLNLLEHKA</sequence>
<keyword evidence="3 5" id="KW-0539">Nucleus</keyword>
<keyword evidence="4" id="KW-0479">Metal-binding</keyword>
<keyword evidence="1 5" id="KW-0238">DNA-binding</keyword>
<evidence type="ECO:0000313" key="9">
    <source>
        <dbReference type="EMBL" id="KAF4504179.1"/>
    </source>
</evidence>
<evidence type="ECO:0000259" key="7">
    <source>
        <dbReference type="PROSITE" id="PS50071"/>
    </source>
</evidence>
<keyword evidence="2 5" id="KW-0371">Homeobox</keyword>
<dbReference type="InterPro" id="IPR008422">
    <property type="entry name" value="KN_HD"/>
</dbReference>
<comment type="caution">
    <text evidence="9">The sequence shown here is derived from an EMBL/GenBank/DDBJ whole genome shotgun (WGS) entry which is preliminary data.</text>
</comment>
<feature type="region of interest" description="Disordered" evidence="6">
    <location>
        <begin position="64"/>
        <end position="84"/>
    </location>
</feature>
<dbReference type="OrthoDB" id="10056939at2759"/>
<feature type="domain" description="C2H2-type" evidence="8">
    <location>
        <begin position="438"/>
        <end position="466"/>
    </location>
</feature>
<dbReference type="GO" id="GO:0008270">
    <property type="term" value="F:zinc ion binding"/>
    <property type="evidence" value="ECO:0007669"/>
    <property type="project" value="UniProtKB-KW"/>
</dbReference>
<dbReference type="InterPro" id="IPR009057">
    <property type="entry name" value="Homeodomain-like_sf"/>
</dbReference>
<evidence type="ECO:0000259" key="8">
    <source>
        <dbReference type="PROSITE" id="PS50157"/>
    </source>
</evidence>
<keyword evidence="10" id="KW-1185">Reference proteome</keyword>
<evidence type="ECO:0000256" key="1">
    <source>
        <dbReference type="ARBA" id="ARBA00023125"/>
    </source>
</evidence>
<proteinExistence type="predicted"/>